<evidence type="ECO:0000313" key="2">
    <source>
        <dbReference type="Proteomes" id="UP000594042"/>
    </source>
</evidence>
<dbReference type="GO" id="GO:0045493">
    <property type="term" value="P:xylan catabolic process"/>
    <property type="evidence" value="ECO:0007669"/>
    <property type="project" value="UniProtKB-KW"/>
</dbReference>
<name>A0A7G1HY11_9BACT</name>
<keyword evidence="2" id="KW-1185">Reference proteome</keyword>
<proteinExistence type="predicted"/>
<protein>
    <submittedName>
        <fullName evidence="1">Xylanase</fullName>
    </submittedName>
</protein>
<dbReference type="Proteomes" id="UP000594042">
    <property type="component" value="Chromosome"/>
</dbReference>
<dbReference type="AlphaFoldDB" id="A0A7G1HY11"/>
<keyword evidence="1" id="KW-0858">Xylan degradation</keyword>
<keyword evidence="1" id="KW-0378">Hydrolase</keyword>
<dbReference type="Pfam" id="PF07313">
    <property type="entry name" value="AmiA-like"/>
    <property type="match status" value="1"/>
</dbReference>
<keyword evidence="1" id="KW-0624">Polysaccharide degradation</keyword>
<dbReference type="RefSeq" id="WP_200754764.1">
    <property type="nucleotide sequence ID" value="NZ_AP023322.1"/>
</dbReference>
<reference evidence="2" key="1">
    <citation type="submission" date="2020-07" db="EMBL/GenBank/DDBJ databases">
        <title>Complete genome sequencing of Coprobacter sp. strain 2CBH44.</title>
        <authorList>
            <person name="Sakamoto M."/>
            <person name="Murakami T."/>
            <person name="Mori H."/>
        </authorList>
    </citation>
    <scope>NUCLEOTIDE SEQUENCE [LARGE SCALE GENOMIC DNA]</scope>
    <source>
        <strain evidence="2">2CBH44</strain>
    </source>
</reference>
<sequence length="280" mass="32247">MKQTLAFVIIFSFILSNNMRAQKLCTPEDSIYIENLLNENIHAKTKNDYVFFYAKKLQGTPYASGTLDTCLNESLIINLHAFDCTTFVETVLALATTKQKGQKSTKDFAQTLQHIRYRNGVINGYASRLHYFSDWILNNIQKNIVKEMTQEYSIDRVPLHLYFMSKHSERYNALKDNLKAIEEIKKYENNITIDSIYYIPKNKLENIDLSWIKSGDIIAITTDRPGLDITHVGIAQNINGHIYLIHASLNARKVIIENVPLSKQLSKFKNQTGIRIIRPL</sequence>
<dbReference type="GO" id="GO:0016798">
    <property type="term" value="F:hydrolase activity, acting on glycosyl bonds"/>
    <property type="evidence" value="ECO:0007669"/>
    <property type="project" value="UniProtKB-KW"/>
</dbReference>
<keyword evidence="1" id="KW-0326">Glycosidase</keyword>
<gene>
    <name evidence="1" type="ORF">Cop2CBH44_20750</name>
</gene>
<evidence type="ECO:0000313" key="1">
    <source>
        <dbReference type="EMBL" id="BCI63722.1"/>
    </source>
</evidence>
<dbReference type="EMBL" id="AP023322">
    <property type="protein sequence ID" value="BCI63722.1"/>
    <property type="molecule type" value="Genomic_DNA"/>
</dbReference>
<keyword evidence="1" id="KW-0119">Carbohydrate metabolism</keyword>
<dbReference type="InterPro" id="IPR038765">
    <property type="entry name" value="Papain-like_cys_pep_sf"/>
</dbReference>
<dbReference type="Gene3D" id="2.30.260.10">
    <property type="entry name" value="putative xylanase like domain"/>
    <property type="match status" value="1"/>
</dbReference>
<dbReference type="InterPro" id="IPR010846">
    <property type="entry name" value="AmiA-like"/>
</dbReference>
<dbReference type="KEGG" id="copr:Cop2CBH44_20750"/>
<dbReference type="SUPFAM" id="SSF54001">
    <property type="entry name" value="Cysteine proteinases"/>
    <property type="match status" value="1"/>
</dbReference>
<organism evidence="1 2">
    <name type="scientific">Coprobacter secundus subsp. similis</name>
    <dbReference type="NCBI Taxonomy" id="2751153"/>
    <lineage>
        <taxon>Bacteria</taxon>
        <taxon>Pseudomonadati</taxon>
        <taxon>Bacteroidota</taxon>
        <taxon>Bacteroidia</taxon>
        <taxon>Bacteroidales</taxon>
        <taxon>Barnesiellaceae</taxon>
        <taxon>Coprobacter</taxon>
    </lineage>
</organism>
<dbReference type="Gene3D" id="1.10.3670.10">
    <property type="entry name" value="Putative xylanase like domain"/>
    <property type="match status" value="1"/>
</dbReference>
<accession>A0A7G1HY11</accession>